<sequence length="189" mass="20950">MNDKDPDFRQTGDSQTRILPQTLCQTLFILASLLILLAGPLYAVPSQSPAQAAPIQEQTEAPGQVIYQTRHRLKDSLGNSWQVIFYKRVAESDETRNLNLRLAGFPGAVEFQHPQPLILTPSRGDKLEAADDFAEEAPAPNIGEYDMGAIANRLPSRGSLELTLPLKERPASLQIPLPVILEWQDIVKK</sequence>
<keyword evidence="1" id="KW-0812">Transmembrane</keyword>
<evidence type="ECO:0000313" key="3">
    <source>
        <dbReference type="Proteomes" id="UP001056708"/>
    </source>
</evidence>
<name>A0ABY5ALS1_9CYAN</name>
<protein>
    <submittedName>
        <fullName evidence="2">DUF3122 domain-containing protein</fullName>
    </submittedName>
</protein>
<keyword evidence="1" id="KW-0472">Membrane</keyword>
<evidence type="ECO:0000313" key="2">
    <source>
        <dbReference type="EMBL" id="USR89960.1"/>
    </source>
</evidence>
<evidence type="ECO:0000256" key="1">
    <source>
        <dbReference type="SAM" id="Phobius"/>
    </source>
</evidence>
<reference evidence="2" key="1">
    <citation type="submission" date="2022-06" db="EMBL/GenBank/DDBJ databases">
        <title>Genome sequence of Phormidium yuhuli AB48 isolated from an industrial photobioreactor environment.</title>
        <authorList>
            <person name="Qiu Y."/>
            <person name="Noonan A.J.C."/>
            <person name="Dofher K."/>
            <person name="Koch M."/>
            <person name="Kieft B."/>
            <person name="Lin X."/>
            <person name="Ziels R.M."/>
            <person name="Hallam S.J."/>
        </authorList>
    </citation>
    <scope>NUCLEOTIDE SEQUENCE</scope>
    <source>
        <strain evidence="2">AB48</strain>
    </source>
</reference>
<keyword evidence="1" id="KW-1133">Transmembrane helix</keyword>
<dbReference type="InterPro" id="IPR021469">
    <property type="entry name" value="DUF3122"/>
</dbReference>
<dbReference type="Pfam" id="PF11320">
    <property type="entry name" value="DUF3122"/>
    <property type="match status" value="1"/>
</dbReference>
<organism evidence="2 3">
    <name type="scientific">Phormidium yuhuli AB48</name>
    <dbReference type="NCBI Taxonomy" id="2940671"/>
    <lineage>
        <taxon>Bacteria</taxon>
        <taxon>Bacillati</taxon>
        <taxon>Cyanobacteriota</taxon>
        <taxon>Cyanophyceae</taxon>
        <taxon>Oscillatoriophycideae</taxon>
        <taxon>Oscillatoriales</taxon>
        <taxon>Oscillatoriaceae</taxon>
        <taxon>Phormidium</taxon>
        <taxon>Phormidium yuhuli</taxon>
    </lineage>
</organism>
<dbReference type="Proteomes" id="UP001056708">
    <property type="component" value="Chromosome"/>
</dbReference>
<dbReference type="RefSeq" id="WP_252661406.1">
    <property type="nucleotide sequence ID" value="NZ_CP098611.1"/>
</dbReference>
<accession>A0ABY5ALS1</accession>
<keyword evidence="3" id="KW-1185">Reference proteome</keyword>
<feature type="transmembrane region" description="Helical" evidence="1">
    <location>
        <begin position="27"/>
        <end position="44"/>
    </location>
</feature>
<gene>
    <name evidence="2" type="ORF">NEA10_13990</name>
</gene>
<dbReference type="EMBL" id="CP098611">
    <property type="protein sequence ID" value="USR89960.1"/>
    <property type="molecule type" value="Genomic_DNA"/>
</dbReference>
<proteinExistence type="predicted"/>